<feature type="chain" id="PRO_5004306484" evidence="2">
    <location>
        <begin position="35"/>
        <end position="279"/>
    </location>
</feature>
<protein>
    <submittedName>
        <fullName evidence="3">Uncharacterized protein</fullName>
    </submittedName>
</protein>
<accession>Q8H2P3</accession>
<feature type="region of interest" description="Disordered" evidence="1">
    <location>
        <begin position="98"/>
        <end position="190"/>
    </location>
</feature>
<dbReference type="Proteomes" id="UP000000763">
    <property type="component" value="Chromosome 7"/>
</dbReference>
<evidence type="ECO:0000256" key="2">
    <source>
        <dbReference type="SAM" id="SignalP"/>
    </source>
</evidence>
<evidence type="ECO:0000313" key="3">
    <source>
        <dbReference type="EMBL" id="BAC16191.1"/>
    </source>
</evidence>
<dbReference type="EMBL" id="AP005486">
    <property type="protein sequence ID" value="BAC16191.1"/>
    <property type="molecule type" value="Genomic_DNA"/>
</dbReference>
<feature type="signal peptide" evidence="2">
    <location>
        <begin position="1"/>
        <end position="34"/>
    </location>
</feature>
<reference evidence="4" key="1">
    <citation type="journal article" date="2005" name="Nature">
        <title>The map-based sequence of the rice genome.</title>
        <authorList>
            <consortium name="International rice genome sequencing project (IRGSP)"/>
            <person name="Matsumoto T."/>
            <person name="Wu J."/>
            <person name="Kanamori H."/>
            <person name="Katayose Y."/>
            <person name="Fujisawa M."/>
            <person name="Namiki N."/>
            <person name="Mizuno H."/>
            <person name="Yamamoto K."/>
            <person name="Antonio B.A."/>
            <person name="Baba T."/>
            <person name="Sakata K."/>
            <person name="Nagamura Y."/>
            <person name="Aoki H."/>
            <person name="Arikawa K."/>
            <person name="Arita K."/>
            <person name="Bito T."/>
            <person name="Chiden Y."/>
            <person name="Fujitsuka N."/>
            <person name="Fukunaka R."/>
            <person name="Hamada M."/>
            <person name="Harada C."/>
            <person name="Hayashi A."/>
            <person name="Hijishita S."/>
            <person name="Honda M."/>
            <person name="Hosokawa S."/>
            <person name="Ichikawa Y."/>
            <person name="Idonuma A."/>
            <person name="Iijima M."/>
            <person name="Ikeda M."/>
            <person name="Ikeno M."/>
            <person name="Ito K."/>
            <person name="Ito S."/>
            <person name="Ito T."/>
            <person name="Ito Y."/>
            <person name="Ito Y."/>
            <person name="Iwabuchi A."/>
            <person name="Kamiya K."/>
            <person name="Karasawa W."/>
            <person name="Kurita K."/>
            <person name="Katagiri S."/>
            <person name="Kikuta A."/>
            <person name="Kobayashi H."/>
            <person name="Kobayashi N."/>
            <person name="Machita K."/>
            <person name="Maehara T."/>
            <person name="Masukawa M."/>
            <person name="Mizubayashi T."/>
            <person name="Mukai Y."/>
            <person name="Nagasaki H."/>
            <person name="Nagata Y."/>
            <person name="Naito S."/>
            <person name="Nakashima M."/>
            <person name="Nakama Y."/>
            <person name="Nakamichi Y."/>
            <person name="Nakamura M."/>
            <person name="Meguro A."/>
            <person name="Negishi M."/>
            <person name="Ohta I."/>
            <person name="Ohta T."/>
            <person name="Okamoto M."/>
            <person name="Ono N."/>
            <person name="Saji S."/>
            <person name="Sakaguchi M."/>
            <person name="Sakai K."/>
            <person name="Shibata M."/>
            <person name="Shimokawa T."/>
            <person name="Song J."/>
            <person name="Takazaki Y."/>
            <person name="Terasawa K."/>
            <person name="Tsugane M."/>
            <person name="Tsuji K."/>
            <person name="Ueda S."/>
            <person name="Waki K."/>
            <person name="Yamagata H."/>
            <person name="Yamamoto M."/>
            <person name="Yamamoto S."/>
            <person name="Yamane H."/>
            <person name="Yoshiki S."/>
            <person name="Yoshihara R."/>
            <person name="Yukawa K."/>
            <person name="Zhong H."/>
            <person name="Yano M."/>
            <person name="Yuan Q."/>
            <person name="Ouyang S."/>
            <person name="Liu J."/>
            <person name="Jones K.M."/>
            <person name="Gansberger K."/>
            <person name="Moffat K."/>
            <person name="Hill J."/>
            <person name="Bera J."/>
            <person name="Fadrosh D."/>
            <person name="Jin S."/>
            <person name="Johri S."/>
            <person name="Kim M."/>
            <person name="Overton L."/>
            <person name="Reardon M."/>
            <person name="Tsitrin T."/>
            <person name="Vuong H."/>
            <person name="Weaver B."/>
            <person name="Ciecko A."/>
            <person name="Tallon L."/>
            <person name="Jackson J."/>
            <person name="Pai G."/>
            <person name="Aken S.V."/>
            <person name="Utterback T."/>
            <person name="Reidmuller S."/>
            <person name="Feldblyum T."/>
            <person name="Hsiao J."/>
            <person name="Zismann V."/>
            <person name="Iobst S."/>
            <person name="de Vazeille A.R."/>
            <person name="Buell C.R."/>
            <person name="Ying K."/>
            <person name="Li Y."/>
            <person name="Lu T."/>
            <person name="Huang Y."/>
            <person name="Zhao Q."/>
            <person name="Feng Q."/>
            <person name="Zhang L."/>
            <person name="Zhu J."/>
            <person name="Weng Q."/>
            <person name="Mu J."/>
            <person name="Lu Y."/>
            <person name="Fan D."/>
            <person name="Liu Y."/>
            <person name="Guan J."/>
            <person name="Zhang Y."/>
            <person name="Yu S."/>
            <person name="Liu X."/>
            <person name="Zhang Y."/>
            <person name="Hong G."/>
            <person name="Han B."/>
            <person name="Choisne N."/>
            <person name="Demange N."/>
            <person name="Orjeda G."/>
            <person name="Samain S."/>
            <person name="Cattolico L."/>
            <person name="Pelletier E."/>
            <person name="Couloux A."/>
            <person name="Segurens B."/>
            <person name="Wincker P."/>
            <person name="D'Hont A."/>
            <person name="Scarpelli C."/>
            <person name="Weissenbach J."/>
            <person name="Salanoubat M."/>
            <person name="Quetier F."/>
            <person name="Yu Y."/>
            <person name="Kim H.R."/>
            <person name="Rambo T."/>
            <person name="Currie J."/>
            <person name="Collura K."/>
            <person name="Luo M."/>
            <person name="Yang T."/>
            <person name="Ammiraju J.S.S."/>
            <person name="Engler F."/>
            <person name="Soderlund C."/>
            <person name="Wing R.A."/>
            <person name="Palmer L.E."/>
            <person name="de la Bastide M."/>
            <person name="Spiegel L."/>
            <person name="Nascimento L."/>
            <person name="Zutavern T."/>
            <person name="O'Shaughnessy A."/>
            <person name="Dike S."/>
            <person name="Dedhia N."/>
            <person name="Preston R."/>
            <person name="Balija V."/>
            <person name="McCombie W.R."/>
            <person name="Chow T."/>
            <person name="Chen H."/>
            <person name="Chung M."/>
            <person name="Chen C."/>
            <person name="Shaw J."/>
            <person name="Wu H."/>
            <person name="Hsiao K."/>
            <person name="Chao Y."/>
            <person name="Chu M."/>
            <person name="Cheng C."/>
            <person name="Hour A."/>
            <person name="Lee P."/>
            <person name="Lin S."/>
            <person name="Lin Y."/>
            <person name="Liou J."/>
            <person name="Liu S."/>
            <person name="Hsing Y."/>
            <person name="Raghuvanshi S."/>
            <person name="Mohanty A."/>
            <person name="Bharti A.K."/>
            <person name="Gaur A."/>
            <person name="Gupta V."/>
            <person name="Kumar D."/>
            <person name="Ravi V."/>
            <person name="Vij S."/>
            <person name="Kapur A."/>
            <person name="Khurana P."/>
            <person name="Khurana P."/>
            <person name="Khurana J.P."/>
            <person name="Tyagi A.K."/>
            <person name="Gaikwad K."/>
            <person name="Singh A."/>
            <person name="Dalal V."/>
            <person name="Srivastava S."/>
            <person name="Dixit A."/>
            <person name="Pal A.K."/>
            <person name="Ghazi I.A."/>
            <person name="Yadav M."/>
            <person name="Pandit A."/>
            <person name="Bhargava A."/>
            <person name="Sureshbabu K."/>
            <person name="Batra K."/>
            <person name="Sharma T.R."/>
            <person name="Mohapatra T."/>
            <person name="Singh N.K."/>
            <person name="Messing J."/>
            <person name="Nelson A.B."/>
            <person name="Fuks G."/>
            <person name="Kavchok S."/>
            <person name="Keizer G."/>
            <person name="Linton E."/>
            <person name="Llaca V."/>
            <person name="Song R."/>
            <person name="Tanyolac B."/>
            <person name="Young S."/>
            <person name="Ho-Il K."/>
            <person name="Hahn J.H."/>
            <person name="Sangsakoo G."/>
            <person name="Vanavichit A."/>
            <person name="de Mattos Luiz.A.T."/>
            <person name="Zimmer P.D."/>
            <person name="Malone G."/>
            <person name="Dellagostin O."/>
            <person name="de Oliveira A.C."/>
            <person name="Bevan M."/>
            <person name="Bancroft I."/>
            <person name="Minx P."/>
            <person name="Cordum H."/>
            <person name="Wilson R."/>
            <person name="Cheng Z."/>
            <person name="Jin W."/>
            <person name="Jiang J."/>
            <person name="Leong S.A."/>
            <person name="Iwama H."/>
            <person name="Gojobori T."/>
            <person name="Itoh T."/>
            <person name="Niimura Y."/>
            <person name="Fujii Y."/>
            <person name="Habara T."/>
            <person name="Sakai H."/>
            <person name="Sato Y."/>
            <person name="Wilson G."/>
            <person name="Kumar K."/>
            <person name="McCouch S."/>
            <person name="Juretic N."/>
            <person name="Hoen D."/>
            <person name="Wright S."/>
            <person name="Bruskiewich R."/>
            <person name="Bureau T."/>
            <person name="Miyao A."/>
            <person name="Hirochika H."/>
            <person name="Nishikawa T."/>
            <person name="Kadowaki K."/>
            <person name="Sugiura M."/>
            <person name="Burr B."/>
            <person name="Sasaki T."/>
        </authorList>
    </citation>
    <scope>NUCLEOTIDE SEQUENCE [LARGE SCALE GENOMIC DNA]</scope>
    <source>
        <strain evidence="4">cv. Nipponbare</strain>
    </source>
</reference>
<reference evidence="4" key="2">
    <citation type="journal article" date="2008" name="Nucleic Acids Res.">
        <title>The rice annotation project database (RAP-DB): 2008 update.</title>
        <authorList>
            <consortium name="The rice annotation project (RAP)"/>
        </authorList>
    </citation>
    <scope>GENOME REANNOTATION</scope>
    <source>
        <strain evidence="4">cv. Nipponbare</strain>
    </source>
</reference>
<dbReference type="AlphaFoldDB" id="Q8H2P3"/>
<sequence>MHQSTSPRTSACAAPLSLHLPSLSLFLLLPYLHPFHPSPSILSPCSSLTPSPPPLPLFPLQRQPAAARWRPGAGWWQPASGGGGMGAGRGLAVACRRRQDGGRARASGMEDGRRRPGAGRRDGGRSPAASPSPPPDPAGGEAAGWRTTGGGLAWDGGMEAGCRRPRPPLPQIRSEGKRRDGWPAGGGMGGRPVDKCLNDLKRIDVGRLEEHLKSIYDARVEIGLDGFRWSRDMFLAISSSIFIGAMWGAYGPYRKAFFRLVGIGNRPDEQSPGSSSKPR</sequence>
<gene>
    <name evidence="3" type="primary">OJ1138_B05.110</name>
</gene>
<name>Q8H2P3_ORYSJ</name>
<evidence type="ECO:0000256" key="1">
    <source>
        <dbReference type="SAM" id="MobiDB-lite"/>
    </source>
</evidence>
<evidence type="ECO:0000313" key="4">
    <source>
        <dbReference type="Proteomes" id="UP000000763"/>
    </source>
</evidence>
<keyword evidence="2" id="KW-0732">Signal</keyword>
<proteinExistence type="predicted"/>
<feature type="compositionally biased region" description="Basic and acidic residues" evidence="1">
    <location>
        <begin position="98"/>
        <end position="124"/>
    </location>
</feature>
<organism evidence="3 4">
    <name type="scientific">Oryza sativa subsp. japonica</name>
    <name type="common">Rice</name>
    <dbReference type="NCBI Taxonomy" id="39947"/>
    <lineage>
        <taxon>Eukaryota</taxon>
        <taxon>Viridiplantae</taxon>
        <taxon>Streptophyta</taxon>
        <taxon>Embryophyta</taxon>
        <taxon>Tracheophyta</taxon>
        <taxon>Spermatophyta</taxon>
        <taxon>Magnoliopsida</taxon>
        <taxon>Liliopsida</taxon>
        <taxon>Poales</taxon>
        <taxon>Poaceae</taxon>
        <taxon>BOP clade</taxon>
        <taxon>Oryzoideae</taxon>
        <taxon>Oryzeae</taxon>
        <taxon>Oryzinae</taxon>
        <taxon>Oryza</taxon>
        <taxon>Oryza sativa</taxon>
    </lineage>
</organism>